<dbReference type="EMBL" id="BSXW01001802">
    <property type="protein sequence ID" value="GMF39265.1"/>
    <property type="molecule type" value="Genomic_DNA"/>
</dbReference>
<dbReference type="Proteomes" id="UP001165083">
    <property type="component" value="Unassembled WGS sequence"/>
</dbReference>
<comment type="caution">
    <text evidence="2">The sequence shown here is derived from an EMBL/GenBank/DDBJ whole genome shotgun (WGS) entry which is preliminary data.</text>
</comment>
<name>A0A9W6XHC4_9STRA</name>
<proteinExistence type="predicted"/>
<keyword evidence="3" id="KW-1185">Reference proteome</keyword>
<evidence type="ECO:0000313" key="2">
    <source>
        <dbReference type="EMBL" id="GMF39265.1"/>
    </source>
</evidence>
<accession>A0A9W6XHC4</accession>
<protein>
    <submittedName>
        <fullName evidence="2">Unnamed protein product</fullName>
    </submittedName>
</protein>
<reference evidence="2" key="1">
    <citation type="submission" date="2023-04" db="EMBL/GenBank/DDBJ databases">
        <title>Phytophthora lilii NBRC 32176.</title>
        <authorList>
            <person name="Ichikawa N."/>
            <person name="Sato H."/>
            <person name="Tonouchi N."/>
        </authorList>
    </citation>
    <scope>NUCLEOTIDE SEQUENCE</scope>
    <source>
        <strain evidence="2">NBRC 32176</strain>
    </source>
</reference>
<dbReference type="AlphaFoldDB" id="A0A9W6XHC4"/>
<evidence type="ECO:0000313" key="3">
    <source>
        <dbReference type="Proteomes" id="UP001165083"/>
    </source>
</evidence>
<feature type="region of interest" description="Disordered" evidence="1">
    <location>
        <begin position="1"/>
        <end position="23"/>
    </location>
</feature>
<organism evidence="2 3">
    <name type="scientific">Phytophthora lilii</name>
    <dbReference type="NCBI Taxonomy" id="2077276"/>
    <lineage>
        <taxon>Eukaryota</taxon>
        <taxon>Sar</taxon>
        <taxon>Stramenopiles</taxon>
        <taxon>Oomycota</taxon>
        <taxon>Peronosporomycetes</taxon>
        <taxon>Peronosporales</taxon>
        <taxon>Peronosporaceae</taxon>
        <taxon>Phytophthora</taxon>
    </lineage>
</organism>
<feature type="compositionally biased region" description="Polar residues" evidence="1">
    <location>
        <begin position="7"/>
        <end position="23"/>
    </location>
</feature>
<gene>
    <name evidence="2" type="ORF">Plil01_001627200</name>
</gene>
<sequence>MPVTHASHPTQSHTGLLSSYPLRQTQLSRTNVIKNTLTTKYRNDMSGMKDDYEYDAEGDVKMAMTAHF</sequence>
<evidence type="ECO:0000256" key="1">
    <source>
        <dbReference type="SAM" id="MobiDB-lite"/>
    </source>
</evidence>